<dbReference type="InterPro" id="IPR003736">
    <property type="entry name" value="PAAI_dom"/>
</dbReference>
<feature type="domain" description="Thioesterase" evidence="3">
    <location>
        <begin position="92"/>
        <end position="169"/>
    </location>
</feature>
<accession>A0ABW6GRS8</accession>
<evidence type="ECO:0000256" key="2">
    <source>
        <dbReference type="ARBA" id="ARBA00022801"/>
    </source>
</evidence>
<dbReference type="InterPro" id="IPR029069">
    <property type="entry name" value="HotDog_dom_sf"/>
</dbReference>
<evidence type="ECO:0000313" key="4">
    <source>
        <dbReference type="EMBL" id="MFE1355454.1"/>
    </source>
</evidence>
<dbReference type="PANTHER" id="PTHR21660">
    <property type="entry name" value="THIOESTERASE SUPERFAMILY MEMBER-RELATED"/>
    <property type="match status" value="1"/>
</dbReference>
<dbReference type="SUPFAM" id="SSF54637">
    <property type="entry name" value="Thioesterase/thiol ester dehydrase-isomerase"/>
    <property type="match status" value="1"/>
</dbReference>
<dbReference type="EMBL" id="JBHYPX010000060">
    <property type="protein sequence ID" value="MFE1355454.1"/>
    <property type="molecule type" value="Genomic_DNA"/>
</dbReference>
<keyword evidence="5" id="KW-1185">Reference proteome</keyword>
<dbReference type="InterPro" id="IPR006683">
    <property type="entry name" value="Thioestr_dom"/>
</dbReference>
<dbReference type="Gene3D" id="3.10.129.10">
    <property type="entry name" value="Hotdog Thioesterase"/>
    <property type="match status" value="1"/>
</dbReference>
<comment type="similarity">
    <text evidence="1">Belongs to the thioesterase PaaI family.</text>
</comment>
<sequence>MSITWRRFLLERSLSYAWRPTAPQLLRPEETAITTIPWGVGSGLDRVRRLAEDLPASDYLPHAHLGLAISRAEKGHVELRWAPGAAILNRAGLVHGGYIATALDEACGLAASSASEPATPFLTMSLNVDYVRPLLAGEVYAVTGTVLQTSRTRTLVRAAVTDAAGRLCCQASGALTPNRRLLAAADA</sequence>
<name>A0ABW6GRS8_9ACTN</name>
<dbReference type="InterPro" id="IPR039298">
    <property type="entry name" value="ACOT13"/>
</dbReference>
<keyword evidence="2 4" id="KW-0378">Hydrolase</keyword>
<dbReference type="Proteomes" id="UP001599542">
    <property type="component" value="Unassembled WGS sequence"/>
</dbReference>
<dbReference type="Pfam" id="PF03061">
    <property type="entry name" value="4HBT"/>
    <property type="match status" value="1"/>
</dbReference>
<dbReference type="CDD" id="cd03443">
    <property type="entry name" value="PaaI_thioesterase"/>
    <property type="match status" value="1"/>
</dbReference>
<proteinExistence type="inferred from homology"/>
<comment type="caution">
    <text evidence="4">The sequence shown here is derived from an EMBL/GenBank/DDBJ whole genome shotgun (WGS) entry which is preliminary data.</text>
</comment>
<dbReference type="RefSeq" id="WP_380318209.1">
    <property type="nucleotide sequence ID" value="NZ_JBHYPW010000006.1"/>
</dbReference>
<dbReference type="NCBIfam" id="TIGR00369">
    <property type="entry name" value="unchar_dom_1"/>
    <property type="match status" value="1"/>
</dbReference>
<evidence type="ECO:0000256" key="1">
    <source>
        <dbReference type="ARBA" id="ARBA00008324"/>
    </source>
</evidence>
<evidence type="ECO:0000313" key="5">
    <source>
        <dbReference type="Proteomes" id="UP001599542"/>
    </source>
</evidence>
<dbReference type="PANTHER" id="PTHR21660:SF1">
    <property type="entry name" value="ACYL-COENZYME A THIOESTERASE 13"/>
    <property type="match status" value="1"/>
</dbReference>
<dbReference type="GO" id="GO:0016787">
    <property type="term" value="F:hydrolase activity"/>
    <property type="evidence" value="ECO:0007669"/>
    <property type="project" value="UniProtKB-KW"/>
</dbReference>
<organism evidence="4 5">
    <name type="scientific">Kitasatospora phosalacinea</name>
    <dbReference type="NCBI Taxonomy" id="2065"/>
    <lineage>
        <taxon>Bacteria</taxon>
        <taxon>Bacillati</taxon>
        <taxon>Actinomycetota</taxon>
        <taxon>Actinomycetes</taxon>
        <taxon>Kitasatosporales</taxon>
        <taxon>Streptomycetaceae</taxon>
        <taxon>Kitasatospora</taxon>
    </lineage>
</organism>
<protein>
    <submittedName>
        <fullName evidence="4">PaaI family thioesterase</fullName>
        <ecNumber evidence="4">3.1.2.-</ecNumber>
    </submittedName>
</protein>
<dbReference type="EC" id="3.1.2.-" evidence="4"/>
<gene>
    <name evidence="4" type="ORF">ACFW6T_26035</name>
</gene>
<evidence type="ECO:0000259" key="3">
    <source>
        <dbReference type="Pfam" id="PF03061"/>
    </source>
</evidence>
<reference evidence="4 5" key="1">
    <citation type="submission" date="2024-09" db="EMBL/GenBank/DDBJ databases">
        <title>The Natural Products Discovery Center: Release of the First 8490 Sequenced Strains for Exploring Actinobacteria Biosynthetic Diversity.</title>
        <authorList>
            <person name="Kalkreuter E."/>
            <person name="Kautsar S.A."/>
            <person name="Yang D."/>
            <person name="Bader C.D."/>
            <person name="Teijaro C.N."/>
            <person name="Fluegel L."/>
            <person name="Davis C.M."/>
            <person name="Simpson J.R."/>
            <person name="Lauterbach L."/>
            <person name="Steele A.D."/>
            <person name="Gui C."/>
            <person name="Meng S."/>
            <person name="Li G."/>
            <person name="Viehrig K."/>
            <person name="Ye F."/>
            <person name="Su P."/>
            <person name="Kiefer A.F."/>
            <person name="Nichols A."/>
            <person name="Cepeda A.J."/>
            <person name="Yan W."/>
            <person name="Fan B."/>
            <person name="Jiang Y."/>
            <person name="Adhikari A."/>
            <person name="Zheng C.-J."/>
            <person name="Schuster L."/>
            <person name="Cowan T.M."/>
            <person name="Smanski M.J."/>
            <person name="Chevrette M.G."/>
            <person name="De Carvalho L.P.S."/>
            <person name="Shen B."/>
        </authorList>
    </citation>
    <scope>NUCLEOTIDE SEQUENCE [LARGE SCALE GENOMIC DNA]</scope>
    <source>
        <strain evidence="4 5">NPDC058753</strain>
    </source>
</reference>